<dbReference type="SUPFAM" id="SSF56214">
    <property type="entry name" value="4'-phosphopantetheinyl transferase"/>
    <property type="match status" value="2"/>
</dbReference>
<evidence type="ECO:0000313" key="4">
    <source>
        <dbReference type="EMBL" id="KAB2332153.1"/>
    </source>
</evidence>
<evidence type="ECO:0000256" key="2">
    <source>
        <dbReference type="ARBA" id="ARBA00022679"/>
    </source>
</evidence>
<dbReference type="InterPro" id="IPR050559">
    <property type="entry name" value="P-Pant_transferase_sf"/>
</dbReference>
<dbReference type="GO" id="GO:0008897">
    <property type="term" value="F:holo-[acyl-carrier-protein] synthase activity"/>
    <property type="evidence" value="ECO:0007669"/>
    <property type="project" value="InterPro"/>
</dbReference>
<sequence length="245" mass="28226">MFGLKVNSPKAVIALMNFTPVSEQTFNELLDKCSVDERESILKYKQPLDQLRSLLAVIQIKYCWKKYFNVERELSIKKDKYGKPKVDQWIGDISISHSAEWIFTGISSEGKIGVDIESLNPFPFLEGTEELFLSEKELSFFRTIRNVEESKRYLLTLWTLKEAYLKEVGIGLTQLNLTSLSFNYNGKSKSKYFTYDGANGISILRTFDIDRATQASVSTSSIISPFIHYYRHDQKRVISAFIHSK</sequence>
<dbReference type="GO" id="GO:0005829">
    <property type="term" value="C:cytosol"/>
    <property type="evidence" value="ECO:0007669"/>
    <property type="project" value="TreeGrafter"/>
</dbReference>
<proteinExistence type="inferred from homology"/>
<evidence type="ECO:0000256" key="1">
    <source>
        <dbReference type="ARBA" id="ARBA00010990"/>
    </source>
</evidence>
<evidence type="ECO:0000259" key="3">
    <source>
        <dbReference type="Pfam" id="PF01648"/>
    </source>
</evidence>
<dbReference type="PANTHER" id="PTHR12215">
    <property type="entry name" value="PHOSPHOPANTETHEINE TRANSFERASE"/>
    <property type="match status" value="1"/>
</dbReference>
<comment type="caution">
    <text evidence="4">The sequence shown here is derived from an EMBL/GenBank/DDBJ whole genome shotgun (WGS) entry which is preliminary data.</text>
</comment>
<keyword evidence="2 4" id="KW-0808">Transferase</keyword>
<dbReference type="Pfam" id="PF01648">
    <property type="entry name" value="ACPS"/>
    <property type="match status" value="1"/>
</dbReference>
<gene>
    <name evidence="4" type="ORF">F7731_17865</name>
</gene>
<dbReference type="PANTHER" id="PTHR12215:SF15">
    <property type="entry name" value="4'-PHOSPHOPANTETHEINYL TRANSFERASE SUPERFAMILY-RELATED"/>
    <property type="match status" value="1"/>
</dbReference>
<dbReference type="AlphaFoldDB" id="A0A6L3V7N5"/>
<comment type="similarity">
    <text evidence="1">Belongs to the P-Pant transferase superfamily. Gsp/Sfp/HetI/AcpT family.</text>
</comment>
<evidence type="ECO:0000313" key="5">
    <source>
        <dbReference type="Proteomes" id="UP000481030"/>
    </source>
</evidence>
<dbReference type="OrthoDB" id="9808281at2"/>
<dbReference type="InterPro" id="IPR008278">
    <property type="entry name" value="4-PPantetheinyl_Trfase_dom"/>
</dbReference>
<dbReference type="EMBL" id="WBOS01000010">
    <property type="protein sequence ID" value="KAB2332153.1"/>
    <property type="molecule type" value="Genomic_DNA"/>
</dbReference>
<protein>
    <submittedName>
        <fullName evidence="4">4'-phosphopantetheinyl transferase superfamily protein</fullName>
    </submittedName>
</protein>
<dbReference type="RefSeq" id="WP_151536159.1">
    <property type="nucleotide sequence ID" value="NZ_WBOS01000010.1"/>
</dbReference>
<accession>A0A6L3V7N5</accession>
<dbReference type="Gene3D" id="3.90.470.20">
    <property type="entry name" value="4'-phosphopantetheinyl transferase domain"/>
    <property type="match status" value="2"/>
</dbReference>
<organism evidence="4 5">
    <name type="scientific">Cytobacillus depressus</name>
    <dbReference type="NCBI Taxonomy" id="1602942"/>
    <lineage>
        <taxon>Bacteria</taxon>
        <taxon>Bacillati</taxon>
        <taxon>Bacillota</taxon>
        <taxon>Bacilli</taxon>
        <taxon>Bacillales</taxon>
        <taxon>Bacillaceae</taxon>
        <taxon>Cytobacillus</taxon>
    </lineage>
</organism>
<dbReference type="GO" id="GO:0019878">
    <property type="term" value="P:lysine biosynthetic process via aminoadipic acid"/>
    <property type="evidence" value="ECO:0007669"/>
    <property type="project" value="TreeGrafter"/>
</dbReference>
<dbReference type="GO" id="GO:0000287">
    <property type="term" value="F:magnesium ion binding"/>
    <property type="evidence" value="ECO:0007669"/>
    <property type="project" value="InterPro"/>
</dbReference>
<name>A0A6L3V7N5_9BACI</name>
<dbReference type="Proteomes" id="UP000481030">
    <property type="component" value="Unassembled WGS sequence"/>
</dbReference>
<reference evidence="4 5" key="1">
    <citation type="journal article" date="2016" name="Antonie Van Leeuwenhoek">
        <title>Bacillus depressus sp. nov., isolated from soil of a sunflower field.</title>
        <authorList>
            <person name="Wei X."/>
            <person name="Xin D."/>
            <person name="Xin Y."/>
            <person name="Zhang H."/>
            <person name="Wang T."/>
            <person name="Zhang J."/>
        </authorList>
    </citation>
    <scope>NUCLEOTIDE SEQUENCE [LARGE SCALE GENOMIC DNA]</scope>
    <source>
        <strain evidence="4 5">BZ1</strain>
    </source>
</reference>
<feature type="domain" description="4'-phosphopantetheinyl transferase" evidence="3">
    <location>
        <begin position="112"/>
        <end position="190"/>
    </location>
</feature>
<dbReference type="InterPro" id="IPR037143">
    <property type="entry name" value="4-PPantetheinyl_Trfase_dom_sf"/>
</dbReference>
<keyword evidence="5" id="KW-1185">Reference proteome</keyword>